<organism evidence="2 3">
    <name type="scientific">Clitoria ternatea</name>
    <name type="common">Butterfly pea</name>
    <dbReference type="NCBI Taxonomy" id="43366"/>
    <lineage>
        <taxon>Eukaryota</taxon>
        <taxon>Viridiplantae</taxon>
        <taxon>Streptophyta</taxon>
        <taxon>Embryophyta</taxon>
        <taxon>Tracheophyta</taxon>
        <taxon>Spermatophyta</taxon>
        <taxon>Magnoliopsida</taxon>
        <taxon>eudicotyledons</taxon>
        <taxon>Gunneridae</taxon>
        <taxon>Pentapetalae</taxon>
        <taxon>rosids</taxon>
        <taxon>fabids</taxon>
        <taxon>Fabales</taxon>
        <taxon>Fabaceae</taxon>
        <taxon>Papilionoideae</taxon>
        <taxon>50 kb inversion clade</taxon>
        <taxon>NPAAA clade</taxon>
        <taxon>indigoferoid/millettioid clade</taxon>
        <taxon>Phaseoleae</taxon>
        <taxon>Clitoria</taxon>
    </lineage>
</organism>
<feature type="region of interest" description="Disordered" evidence="1">
    <location>
        <begin position="1"/>
        <end position="34"/>
    </location>
</feature>
<gene>
    <name evidence="2" type="ORF">RJT34_30986</name>
</gene>
<evidence type="ECO:0000313" key="2">
    <source>
        <dbReference type="EMBL" id="KAK7263397.1"/>
    </source>
</evidence>
<dbReference type="AlphaFoldDB" id="A0AAN9ETU8"/>
<evidence type="ECO:0000256" key="1">
    <source>
        <dbReference type="SAM" id="MobiDB-lite"/>
    </source>
</evidence>
<name>A0AAN9ETU8_CLITE</name>
<dbReference type="EMBL" id="JAYKXN010000008">
    <property type="protein sequence ID" value="KAK7263397.1"/>
    <property type="molecule type" value="Genomic_DNA"/>
</dbReference>
<proteinExistence type="predicted"/>
<feature type="compositionally biased region" description="Basic and acidic residues" evidence="1">
    <location>
        <begin position="1"/>
        <end position="15"/>
    </location>
</feature>
<evidence type="ECO:0000313" key="3">
    <source>
        <dbReference type="Proteomes" id="UP001359559"/>
    </source>
</evidence>
<comment type="caution">
    <text evidence="2">The sequence shown here is derived from an EMBL/GenBank/DDBJ whole genome shotgun (WGS) entry which is preliminary data.</text>
</comment>
<sequence length="99" mass="10920">METVGEGERKPEEGWWRVGRRGSGSRARKPTPESNQLLDLFANLNHKNLGVLDSSTHPHDSNFSFAPPFPPGFNGSSFRGRGVGILKFVVILPFNVNCV</sequence>
<keyword evidence="3" id="KW-1185">Reference proteome</keyword>
<reference evidence="2 3" key="1">
    <citation type="submission" date="2024-01" db="EMBL/GenBank/DDBJ databases">
        <title>The genomes of 5 underutilized Papilionoideae crops provide insights into root nodulation and disease resistance.</title>
        <authorList>
            <person name="Yuan L."/>
        </authorList>
    </citation>
    <scope>NUCLEOTIDE SEQUENCE [LARGE SCALE GENOMIC DNA]</scope>
    <source>
        <strain evidence="2">LY-2023</strain>
        <tissue evidence="2">Leaf</tissue>
    </source>
</reference>
<accession>A0AAN9ETU8</accession>
<dbReference type="Proteomes" id="UP001359559">
    <property type="component" value="Unassembled WGS sequence"/>
</dbReference>
<protein>
    <submittedName>
        <fullName evidence="2">Uncharacterized protein</fullName>
    </submittedName>
</protein>